<dbReference type="PANTHER" id="PTHR11059:SF0">
    <property type="entry name" value="DNA REPAIR PROTEIN RECN"/>
    <property type="match status" value="1"/>
</dbReference>
<keyword evidence="7 9" id="KW-0234">DNA repair</keyword>
<keyword evidence="4" id="KW-0547">Nucleotide-binding</keyword>
<evidence type="ECO:0000256" key="7">
    <source>
        <dbReference type="ARBA" id="ARBA00023204"/>
    </source>
</evidence>
<dbReference type="GO" id="GO:0009432">
    <property type="term" value="P:SOS response"/>
    <property type="evidence" value="ECO:0007669"/>
    <property type="project" value="TreeGrafter"/>
</dbReference>
<dbReference type="OrthoDB" id="9806954at2"/>
<evidence type="ECO:0000313" key="12">
    <source>
        <dbReference type="EMBL" id="TQV68977.1"/>
    </source>
</evidence>
<evidence type="ECO:0000256" key="4">
    <source>
        <dbReference type="ARBA" id="ARBA00022741"/>
    </source>
</evidence>
<dbReference type="Gene3D" id="3.40.50.300">
    <property type="entry name" value="P-loop containing nucleotide triphosphate hydrolases"/>
    <property type="match status" value="2"/>
</dbReference>
<gene>
    <name evidence="12" type="primary">recN</name>
    <name evidence="12" type="ORF">FIL88_05220</name>
</gene>
<organism evidence="12 13">
    <name type="scientific">Aliiroseovarius halocynthiae</name>
    <dbReference type="NCBI Taxonomy" id="985055"/>
    <lineage>
        <taxon>Bacteria</taxon>
        <taxon>Pseudomonadati</taxon>
        <taxon>Pseudomonadota</taxon>
        <taxon>Alphaproteobacteria</taxon>
        <taxon>Rhodobacterales</taxon>
        <taxon>Paracoccaceae</taxon>
        <taxon>Aliiroseovarius</taxon>
    </lineage>
</organism>
<proteinExistence type="inferred from homology"/>
<keyword evidence="6" id="KW-0067">ATP-binding</keyword>
<evidence type="ECO:0000256" key="6">
    <source>
        <dbReference type="ARBA" id="ARBA00022840"/>
    </source>
</evidence>
<dbReference type="SUPFAM" id="SSF52540">
    <property type="entry name" value="P-loop containing nucleoside triphosphate hydrolases"/>
    <property type="match status" value="2"/>
</dbReference>
<dbReference type="GO" id="GO:0043590">
    <property type="term" value="C:bacterial nucleoid"/>
    <property type="evidence" value="ECO:0007669"/>
    <property type="project" value="TreeGrafter"/>
</dbReference>
<dbReference type="Pfam" id="PF02463">
    <property type="entry name" value="SMC_N"/>
    <property type="match status" value="1"/>
</dbReference>
<dbReference type="GO" id="GO:0006281">
    <property type="term" value="P:DNA repair"/>
    <property type="evidence" value="ECO:0007669"/>
    <property type="project" value="UniProtKB-KW"/>
</dbReference>
<evidence type="ECO:0000256" key="2">
    <source>
        <dbReference type="ARBA" id="ARBA00009441"/>
    </source>
</evidence>
<dbReference type="CDD" id="cd03241">
    <property type="entry name" value="ABC_RecN"/>
    <property type="match status" value="2"/>
</dbReference>
<accession>A0A545SVI7</accession>
<dbReference type="NCBIfam" id="TIGR00634">
    <property type="entry name" value="recN"/>
    <property type="match status" value="1"/>
</dbReference>
<dbReference type="Proteomes" id="UP000315816">
    <property type="component" value="Unassembled WGS sequence"/>
</dbReference>
<evidence type="ECO:0000313" key="13">
    <source>
        <dbReference type="Proteomes" id="UP000315816"/>
    </source>
</evidence>
<dbReference type="InterPro" id="IPR003395">
    <property type="entry name" value="RecF/RecN/SMC_N"/>
</dbReference>
<evidence type="ECO:0000256" key="1">
    <source>
        <dbReference type="ARBA" id="ARBA00003618"/>
    </source>
</evidence>
<dbReference type="GO" id="GO:0005524">
    <property type="term" value="F:ATP binding"/>
    <property type="evidence" value="ECO:0007669"/>
    <property type="project" value="UniProtKB-KW"/>
</dbReference>
<sequence length="550" mass="58489">MLRSLDIRDMLIIDRLELEFQPGLNVLTGETGAGKSILLDSLGFVLGWRGRADLVRTGAEQGEVVAVFDLPVDHPAHAVLDEAGIPADDEVVLRRVNRSDGRKTAWVNDRRASGEVLRALSDTLVELHGQQDDKGLLNPRVHRQLLDEFAGLSGKVDQVKTAWRSVAQASSALDEVRLRIEAAKAEEEFLRHAVEELDALDPQPGEDAELDARRRLMQASERIGEDISRAHQALGVGEGAEARLGDALRWLEGAAEQAGETLDAPIAALGRAMDELGEAVSGVESAMDSLSFNPHELEQVEERLFAIRAMARKHMTTPDELGVFAEDLRSRLAALDAGADEIAGCETALADARAHYDTAAQALSNARREAAARLDQAMGAELAPLKMERAVFTTDITNSDPGPDGIDAVTFTVATNPGAPSGPLNKIASGGELSRFLLALKVCLTRDAAGLTMIFDEIDRGVGGATADAVGRRLADLAAAGQVLVVTHSPQVAALGGHHWRVSKAVTDGVTLSTVSPLSSDQRVDEIARMISGDTISDAAKAAAKELLAG</sequence>
<comment type="similarity">
    <text evidence="2 9">Belongs to the RecN family.</text>
</comment>
<dbReference type="PIRSF" id="PIRSF003128">
    <property type="entry name" value="RecN"/>
    <property type="match status" value="1"/>
</dbReference>
<evidence type="ECO:0000256" key="9">
    <source>
        <dbReference type="PIRNR" id="PIRNR003128"/>
    </source>
</evidence>
<reference evidence="12 13" key="1">
    <citation type="submission" date="2019-06" db="EMBL/GenBank/DDBJ databases">
        <title>A novel species of marine bacteria.</title>
        <authorList>
            <person name="Wang Y."/>
        </authorList>
    </citation>
    <scope>NUCLEOTIDE SEQUENCE [LARGE SCALE GENOMIC DNA]</scope>
    <source>
        <strain evidence="12 13">MA1-10</strain>
    </source>
</reference>
<keyword evidence="5 9" id="KW-0227">DNA damage</keyword>
<dbReference type="FunFam" id="3.40.50.300:FF:000356">
    <property type="entry name" value="DNA repair protein RecN"/>
    <property type="match status" value="1"/>
</dbReference>
<dbReference type="InterPro" id="IPR027417">
    <property type="entry name" value="P-loop_NTPase"/>
</dbReference>
<comment type="caution">
    <text evidence="12">The sequence shown here is derived from an EMBL/GenBank/DDBJ whole genome shotgun (WGS) entry which is preliminary data.</text>
</comment>
<comment type="function">
    <text evidence="1 9">May be involved in recombinational repair of damaged DNA.</text>
</comment>
<dbReference type="GO" id="GO:0006310">
    <property type="term" value="P:DNA recombination"/>
    <property type="evidence" value="ECO:0007669"/>
    <property type="project" value="InterPro"/>
</dbReference>
<dbReference type="FunFam" id="3.40.50.300:FF:000319">
    <property type="entry name" value="DNA repair protein RecN"/>
    <property type="match status" value="1"/>
</dbReference>
<keyword evidence="13" id="KW-1185">Reference proteome</keyword>
<protein>
    <recommendedName>
        <fullName evidence="3 9">DNA repair protein RecN</fullName>
    </recommendedName>
    <alternativeName>
        <fullName evidence="8 9">Recombination protein N</fullName>
    </alternativeName>
</protein>
<evidence type="ECO:0000256" key="10">
    <source>
        <dbReference type="SAM" id="Coils"/>
    </source>
</evidence>
<name>A0A545SVI7_9RHOB</name>
<evidence type="ECO:0000256" key="8">
    <source>
        <dbReference type="ARBA" id="ARBA00033408"/>
    </source>
</evidence>
<feature type="coiled-coil region" evidence="10">
    <location>
        <begin position="166"/>
        <end position="200"/>
    </location>
</feature>
<dbReference type="PANTHER" id="PTHR11059">
    <property type="entry name" value="DNA REPAIR PROTEIN RECN"/>
    <property type="match status" value="1"/>
</dbReference>
<dbReference type="InterPro" id="IPR004604">
    <property type="entry name" value="DNA_recomb/repair_RecN"/>
</dbReference>
<dbReference type="RefSeq" id="WP_142852729.1">
    <property type="nucleotide sequence ID" value="NZ_FXWW01000001.1"/>
</dbReference>
<evidence type="ECO:0000256" key="3">
    <source>
        <dbReference type="ARBA" id="ARBA00021315"/>
    </source>
</evidence>
<dbReference type="EMBL" id="VICH01000004">
    <property type="protein sequence ID" value="TQV68977.1"/>
    <property type="molecule type" value="Genomic_DNA"/>
</dbReference>
<feature type="domain" description="RecF/RecN/SMC N-terminal" evidence="11">
    <location>
        <begin position="14"/>
        <end position="497"/>
    </location>
</feature>
<evidence type="ECO:0000256" key="5">
    <source>
        <dbReference type="ARBA" id="ARBA00022763"/>
    </source>
</evidence>
<evidence type="ECO:0000259" key="11">
    <source>
        <dbReference type="Pfam" id="PF02463"/>
    </source>
</evidence>
<dbReference type="AlphaFoldDB" id="A0A545SVI7"/>
<keyword evidence="10" id="KW-0175">Coiled coil</keyword>